<organism evidence="2 3">
    <name type="scientific">Oharaeibacter diazotrophicus</name>
    <dbReference type="NCBI Taxonomy" id="1920512"/>
    <lineage>
        <taxon>Bacteria</taxon>
        <taxon>Pseudomonadati</taxon>
        <taxon>Pseudomonadota</taxon>
        <taxon>Alphaproteobacteria</taxon>
        <taxon>Hyphomicrobiales</taxon>
        <taxon>Pleomorphomonadaceae</taxon>
        <taxon>Oharaeibacter</taxon>
    </lineage>
</organism>
<feature type="region of interest" description="Disordered" evidence="1">
    <location>
        <begin position="1"/>
        <end position="24"/>
    </location>
</feature>
<name>A0A4R6RGF5_9HYPH</name>
<accession>A0A4R6RGF5</accession>
<protein>
    <submittedName>
        <fullName evidence="2">Uncharacterized protein</fullName>
    </submittedName>
</protein>
<dbReference type="AlphaFoldDB" id="A0A4R6RGF5"/>
<reference evidence="2 3" key="1">
    <citation type="submission" date="2019-03" db="EMBL/GenBank/DDBJ databases">
        <title>Genomic Encyclopedia of Type Strains, Phase IV (KMG-IV): sequencing the most valuable type-strain genomes for metagenomic binning, comparative biology and taxonomic classification.</title>
        <authorList>
            <person name="Goeker M."/>
        </authorList>
    </citation>
    <scope>NUCLEOTIDE SEQUENCE [LARGE SCALE GENOMIC DNA]</scope>
    <source>
        <strain evidence="2 3">DSM 102969</strain>
    </source>
</reference>
<proteinExistence type="predicted"/>
<sequence length="67" mass="7234">MLGAEQEETPTMCLPRGETDRTLDDDEIPMDLRCRVCSGVPSPAMLKRLAERARAAEAAEAAPCTDA</sequence>
<evidence type="ECO:0000313" key="2">
    <source>
        <dbReference type="EMBL" id="TDP85459.1"/>
    </source>
</evidence>
<keyword evidence="3" id="KW-1185">Reference proteome</keyword>
<gene>
    <name evidence="2" type="ORF">EDD54_2312</name>
</gene>
<dbReference type="EMBL" id="SNXY01000007">
    <property type="protein sequence ID" value="TDP85459.1"/>
    <property type="molecule type" value="Genomic_DNA"/>
</dbReference>
<evidence type="ECO:0000313" key="3">
    <source>
        <dbReference type="Proteomes" id="UP000294547"/>
    </source>
</evidence>
<dbReference type="Proteomes" id="UP000294547">
    <property type="component" value="Unassembled WGS sequence"/>
</dbReference>
<comment type="caution">
    <text evidence="2">The sequence shown here is derived from an EMBL/GenBank/DDBJ whole genome shotgun (WGS) entry which is preliminary data.</text>
</comment>
<evidence type="ECO:0000256" key="1">
    <source>
        <dbReference type="SAM" id="MobiDB-lite"/>
    </source>
</evidence>